<dbReference type="Proteomes" id="UP000650616">
    <property type="component" value="Unassembled WGS sequence"/>
</dbReference>
<dbReference type="InterPro" id="IPR017896">
    <property type="entry name" value="4Fe4S_Fe-S-bd"/>
</dbReference>
<dbReference type="GO" id="GO:0046872">
    <property type="term" value="F:metal ion binding"/>
    <property type="evidence" value="ECO:0007669"/>
    <property type="project" value="UniProtKB-KW"/>
</dbReference>
<dbReference type="InterPro" id="IPR017900">
    <property type="entry name" value="4Fe4S_Fe_S_CS"/>
</dbReference>
<organism evidence="6 7">
    <name type="scientific">Campylobacter californiensis</name>
    <dbReference type="NCBI Taxonomy" id="1032243"/>
    <lineage>
        <taxon>Bacteria</taxon>
        <taxon>Pseudomonadati</taxon>
        <taxon>Campylobacterota</taxon>
        <taxon>Epsilonproteobacteria</taxon>
        <taxon>Campylobacterales</taxon>
        <taxon>Campylobacteraceae</taxon>
        <taxon>Campylobacter</taxon>
    </lineage>
</organism>
<protein>
    <submittedName>
        <fullName evidence="6">4Fe-4S ferredoxin</fullName>
    </submittedName>
</protein>
<dbReference type="GO" id="GO:0051536">
    <property type="term" value="F:iron-sulfur cluster binding"/>
    <property type="evidence" value="ECO:0007669"/>
    <property type="project" value="UniProtKB-KW"/>
</dbReference>
<accession>A0AAW3ZYQ6</accession>
<dbReference type="EMBL" id="LIWG01000009">
    <property type="protein sequence ID" value="MBE3608545.1"/>
    <property type="molecule type" value="Genomic_DNA"/>
</dbReference>
<evidence type="ECO:0000313" key="6">
    <source>
        <dbReference type="EMBL" id="MBE3608545.1"/>
    </source>
</evidence>
<dbReference type="Gene3D" id="3.30.70.20">
    <property type="match status" value="1"/>
</dbReference>
<keyword evidence="3" id="KW-0411">Iron-sulfur</keyword>
<keyword evidence="2" id="KW-0408">Iron</keyword>
<keyword evidence="1" id="KW-0479">Metal-binding</keyword>
<gene>
    <name evidence="5" type="ORF">CCAL12919_04080</name>
    <name evidence="6" type="ORF">CCAL9337_07405</name>
</gene>
<feature type="domain" description="4Fe-4S ferredoxin-type" evidence="4">
    <location>
        <begin position="25"/>
        <end position="56"/>
    </location>
</feature>
<evidence type="ECO:0000313" key="8">
    <source>
        <dbReference type="Proteomes" id="UP001318760"/>
    </source>
</evidence>
<name>A0AAW3ZYQ6_9BACT</name>
<dbReference type="PROSITE" id="PS51379">
    <property type="entry name" value="4FE4S_FER_2"/>
    <property type="match status" value="2"/>
</dbReference>
<dbReference type="RefSeq" id="WP_170016769.1">
    <property type="nucleotide sequence ID" value="NZ_CP012545.1"/>
</dbReference>
<reference evidence="6 7" key="1">
    <citation type="submission" date="2015-08" db="EMBL/GenBank/DDBJ databases">
        <title>Comparative genomics of the Campylobacter concisus group.</title>
        <authorList>
            <person name="Yee E."/>
            <person name="Chapman M.H."/>
            <person name="Huynh S."/>
            <person name="Bono J.L."/>
            <person name="On S.L."/>
            <person name="St Leger J."/>
            <person name="Foster G."/>
            <person name="Parker C.T."/>
            <person name="Miller W.G."/>
        </authorList>
    </citation>
    <scope>NUCLEOTIDE SEQUENCE [LARGE SCALE GENOMIC DNA]</scope>
    <source>
        <strain evidence="6 7">RM9337</strain>
    </source>
</reference>
<keyword evidence="7" id="KW-1185">Reference proteome</keyword>
<comment type="caution">
    <text evidence="6">The sequence shown here is derived from an EMBL/GenBank/DDBJ whole genome shotgun (WGS) entry which is preliminary data.</text>
</comment>
<feature type="domain" description="4Fe-4S ferredoxin-type" evidence="4">
    <location>
        <begin position="130"/>
        <end position="158"/>
    </location>
</feature>
<evidence type="ECO:0000256" key="3">
    <source>
        <dbReference type="ARBA" id="ARBA00023014"/>
    </source>
</evidence>
<dbReference type="SUPFAM" id="SSF54862">
    <property type="entry name" value="4Fe-4S ferredoxins"/>
    <property type="match status" value="2"/>
</dbReference>
<dbReference type="EMBL" id="JADBHS010000006">
    <property type="protein sequence ID" value="MBE2986314.1"/>
    <property type="molecule type" value="Genomic_DNA"/>
</dbReference>
<sequence length="158" mass="17724">MQRRALFTKILKPVTAVGEQPRFITPPYFSGEFDCEGCDAPCVSICARELLSFDGQRVIFDVKDRGCNFCKECAIACESVKKSVLDLKFSQNIGAKTAIQVNSCLAWNDVICYNCQDACKYRAIDFLGVFRPMINERCNSCGECINACFKHSIKMESL</sequence>
<evidence type="ECO:0000256" key="2">
    <source>
        <dbReference type="ARBA" id="ARBA00023004"/>
    </source>
</evidence>
<reference evidence="5 8" key="2">
    <citation type="submission" date="2020-10" db="EMBL/GenBank/DDBJ databases">
        <title>Campylobacter californiensis sp. nov. isolated from cattle and feral swine in California.</title>
        <authorList>
            <person name="Miller W.G."/>
        </authorList>
    </citation>
    <scope>NUCLEOTIDE SEQUENCE [LARGE SCALE GENOMIC DNA]</scope>
    <source>
        <strain evidence="5 8">RM12919</strain>
    </source>
</reference>
<evidence type="ECO:0000256" key="1">
    <source>
        <dbReference type="ARBA" id="ARBA00022723"/>
    </source>
</evidence>
<evidence type="ECO:0000313" key="7">
    <source>
        <dbReference type="Proteomes" id="UP000650616"/>
    </source>
</evidence>
<dbReference type="Proteomes" id="UP001318760">
    <property type="component" value="Unassembled WGS sequence"/>
</dbReference>
<evidence type="ECO:0000259" key="4">
    <source>
        <dbReference type="PROSITE" id="PS51379"/>
    </source>
</evidence>
<evidence type="ECO:0000313" key="5">
    <source>
        <dbReference type="EMBL" id="MBE2986314.1"/>
    </source>
</evidence>
<proteinExistence type="predicted"/>
<dbReference type="AlphaFoldDB" id="A0AAW3ZYQ6"/>
<dbReference type="PROSITE" id="PS00198">
    <property type="entry name" value="4FE4S_FER_1"/>
    <property type="match status" value="1"/>
</dbReference>